<dbReference type="Gene3D" id="1.25.40.20">
    <property type="entry name" value="Ankyrin repeat-containing domain"/>
    <property type="match status" value="2"/>
</dbReference>
<evidence type="ECO:0000256" key="1">
    <source>
        <dbReference type="SAM" id="MobiDB-lite"/>
    </source>
</evidence>
<dbReference type="GO" id="GO:0005783">
    <property type="term" value="C:endoplasmic reticulum"/>
    <property type="evidence" value="ECO:0007669"/>
    <property type="project" value="TreeGrafter"/>
</dbReference>
<reference evidence="2" key="1">
    <citation type="journal article" date="2020" name="bioRxiv">
        <title>Comparative genomics of Chlamydomonas.</title>
        <authorList>
            <person name="Craig R.J."/>
            <person name="Hasan A.R."/>
            <person name="Ness R.W."/>
            <person name="Keightley P.D."/>
        </authorList>
    </citation>
    <scope>NUCLEOTIDE SEQUENCE</scope>
    <source>
        <strain evidence="2">SAG 7.73</strain>
    </source>
</reference>
<evidence type="ECO:0000313" key="2">
    <source>
        <dbReference type="EMBL" id="KAG2440287.1"/>
    </source>
</evidence>
<dbReference type="PANTHER" id="PTHR12393:SF6">
    <property type="entry name" value="SPHINGOMYELIN PHOSPHODIESTERASE 2"/>
    <property type="match status" value="1"/>
</dbReference>
<accession>A0A835T7D7</accession>
<dbReference type="OrthoDB" id="498371at2759"/>
<organism evidence="2 3">
    <name type="scientific">Chlamydomonas incerta</name>
    <dbReference type="NCBI Taxonomy" id="51695"/>
    <lineage>
        <taxon>Eukaryota</taxon>
        <taxon>Viridiplantae</taxon>
        <taxon>Chlorophyta</taxon>
        <taxon>core chlorophytes</taxon>
        <taxon>Chlorophyceae</taxon>
        <taxon>CS clade</taxon>
        <taxon>Chlamydomonadales</taxon>
        <taxon>Chlamydomonadaceae</taxon>
        <taxon>Chlamydomonas</taxon>
    </lineage>
</organism>
<dbReference type="InterPro" id="IPR036770">
    <property type="entry name" value="Ankyrin_rpt-contain_sf"/>
</dbReference>
<dbReference type="PANTHER" id="PTHR12393">
    <property type="entry name" value="SPHINGOMYELIN PHOSPHODIESTERASE RELATED"/>
    <property type="match status" value="1"/>
</dbReference>
<dbReference type="Proteomes" id="UP000650467">
    <property type="component" value="Unassembled WGS sequence"/>
</dbReference>
<dbReference type="GO" id="GO:0046513">
    <property type="term" value="P:ceramide biosynthetic process"/>
    <property type="evidence" value="ECO:0007669"/>
    <property type="project" value="TreeGrafter"/>
</dbReference>
<protein>
    <submittedName>
        <fullName evidence="2">Uncharacterized protein</fullName>
    </submittedName>
</protein>
<name>A0A835T7D7_CHLIN</name>
<sequence>MMASALSLPQHKNIKLTQAVLPHALVDRWGRDAGAMKGLRRDQRTQLLTHAARIGSSEAMEALLAVDGRPPHFPALASALLTAAAGAAQLAICRWLRERGCEPDERPVLAAAAAGDVDALRWAMDEAVSCGRLDNAWTTPRARRAAARAGHREALQWLAGPEHRGSGASLDDVLRSSEGTDLAAAAGEGGQEEMLRWLLGELARVRGGGGGGSVPYVPEQQLVAAAFRGCSLATCQRLLAQHLGSAPSGGAPQQAGGGDGAAAATAPAPRELDEAAGLQLLYAALASTSAIPGADSYKAKAEWLLAAHPQLAELDFTGAAVQADVLDASEDAAGRLAWMHARGLGVLDSSDPYYLPETVTLLRECARRRHLLGFLRLLVGSLGPEGSALVRQETAGDPPVACCAEAMQLLQEAGLLPQTPSLWQLRAAASAGDVAFLAWMLDRKPQTARRGRSGRGGPTAAVMAAAAGCAGGTNGATAMEAMTWLRARGCPWDSTAFCAAAEMGEVERIEWLAAQGCPVEAPAQTSEPLLVASLVADVAVIRALHAAGVAMLPSTFVTAVQQRLPMEVLKALVEVGGAVIEWGKARDAALAAREPKVAEWLLGEQQRARANEMPAPPAV</sequence>
<dbReference type="AlphaFoldDB" id="A0A835T7D7"/>
<dbReference type="SUPFAM" id="SSF48403">
    <property type="entry name" value="Ankyrin repeat"/>
    <property type="match status" value="1"/>
</dbReference>
<dbReference type="GO" id="GO:0030149">
    <property type="term" value="P:sphingolipid catabolic process"/>
    <property type="evidence" value="ECO:0007669"/>
    <property type="project" value="TreeGrafter"/>
</dbReference>
<feature type="region of interest" description="Disordered" evidence="1">
    <location>
        <begin position="246"/>
        <end position="268"/>
    </location>
</feature>
<comment type="caution">
    <text evidence="2">The sequence shown here is derived from an EMBL/GenBank/DDBJ whole genome shotgun (WGS) entry which is preliminary data.</text>
</comment>
<dbReference type="GO" id="GO:0071944">
    <property type="term" value="C:cell periphery"/>
    <property type="evidence" value="ECO:0007669"/>
    <property type="project" value="TreeGrafter"/>
</dbReference>
<proteinExistence type="predicted"/>
<evidence type="ECO:0000313" key="3">
    <source>
        <dbReference type="Proteomes" id="UP000650467"/>
    </source>
</evidence>
<keyword evidence="3" id="KW-1185">Reference proteome</keyword>
<gene>
    <name evidence="2" type="ORF">HXX76_004398</name>
</gene>
<dbReference type="GO" id="GO:0004620">
    <property type="term" value="F:phospholipase activity"/>
    <property type="evidence" value="ECO:0007669"/>
    <property type="project" value="TreeGrafter"/>
</dbReference>
<dbReference type="GO" id="GO:0016020">
    <property type="term" value="C:membrane"/>
    <property type="evidence" value="ECO:0007669"/>
    <property type="project" value="TreeGrafter"/>
</dbReference>
<dbReference type="EMBL" id="JAEHOC010000007">
    <property type="protein sequence ID" value="KAG2440287.1"/>
    <property type="molecule type" value="Genomic_DNA"/>
</dbReference>